<dbReference type="InterPro" id="IPR036412">
    <property type="entry name" value="HAD-like_sf"/>
</dbReference>
<proteinExistence type="predicted"/>
<sequence length="200" mass="23109">MYLISVTRALLAIGILDIDTDYNNYKHHTDSYALRYNYERNFKEPFHNNLIEDLEINLIDQMNTFDPVKEIEGAKSLITFLREKKVSFCFATGALPKPAMMKLDQCSIWYDERVLATSKTHESREGFVLDAIEKAKRFYNNPHFDKIISVGDGIWDLKTAQNLSIDFIGIGDKNKIALLENGAKKWFSNLEEFKKSLISN</sequence>
<keyword evidence="2" id="KW-1185">Reference proteome</keyword>
<reference evidence="1 2" key="1">
    <citation type="journal article" date="2014" name="Int. J. Syst. Evol. Microbiol.">
        <title>Complete genome sequence of Corynebacterium casei LMG S-19264T (=DSM 44701T), isolated from a smear-ripened cheese.</title>
        <authorList>
            <consortium name="US DOE Joint Genome Institute (JGI-PGF)"/>
            <person name="Walter F."/>
            <person name="Albersmeier A."/>
            <person name="Kalinowski J."/>
            <person name="Ruckert C."/>
        </authorList>
    </citation>
    <scope>NUCLEOTIDE SEQUENCE [LARGE SCALE GENOMIC DNA]</scope>
    <source>
        <strain evidence="1 2">KCTC 12285</strain>
    </source>
</reference>
<evidence type="ECO:0000313" key="1">
    <source>
        <dbReference type="EMBL" id="GGX11938.1"/>
    </source>
</evidence>
<protein>
    <recommendedName>
        <fullName evidence="3">Haloacid dehalogenase-like hydrolase</fullName>
    </recommendedName>
</protein>
<organism evidence="1 2">
    <name type="scientific">Aquimarina muelleri</name>
    <dbReference type="NCBI Taxonomy" id="279356"/>
    <lineage>
        <taxon>Bacteria</taxon>
        <taxon>Pseudomonadati</taxon>
        <taxon>Bacteroidota</taxon>
        <taxon>Flavobacteriia</taxon>
        <taxon>Flavobacteriales</taxon>
        <taxon>Flavobacteriaceae</taxon>
        <taxon>Aquimarina</taxon>
    </lineage>
</organism>
<gene>
    <name evidence="1" type="ORF">GCM10007384_12070</name>
</gene>
<dbReference type="SUPFAM" id="SSF56784">
    <property type="entry name" value="HAD-like"/>
    <property type="match status" value="1"/>
</dbReference>
<dbReference type="Gene3D" id="3.40.50.1000">
    <property type="entry name" value="HAD superfamily/HAD-like"/>
    <property type="match status" value="1"/>
</dbReference>
<dbReference type="EMBL" id="BMWS01000006">
    <property type="protein sequence ID" value="GGX11938.1"/>
    <property type="molecule type" value="Genomic_DNA"/>
</dbReference>
<accession>A0A918JTJ6</accession>
<dbReference type="Pfam" id="PF13419">
    <property type="entry name" value="HAD_2"/>
    <property type="match status" value="1"/>
</dbReference>
<comment type="caution">
    <text evidence="1">The sequence shown here is derived from an EMBL/GenBank/DDBJ whole genome shotgun (WGS) entry which is preliminary data.</text>
</comment>
<evidence type="ECO:0000313" key="2">
    <source>
        <dbReference type="Proteomes" id="UP000601108"/>
    </source>
</evidence>
<dbReference type="Proteomes" id="UP000601108">
    <property type="component" value="Unassembled WGS sequence"/>
</dbReference>
<name>A0A918JTJ6_9FLAO</name>
<dbReference type="AlphaFoldDB" id="A0A918JTJ6"/>
<dbReference type="InterPro" id="IPR041492">
    <property type="entry name" value="HAD_2"/>
</dbReference>
<dbReference type="InterPro" id="IPR023214">
    <property type="entry name" value="HAD_sf"/>
</dbReference>
<evidence type="ECO:0008006" key="3">
    <source>
        <dbReference type="Google" id="ProtNLM"/>
    </source>
</evidence>
<dbReference type="CDD" id="cd01427">
    <property type="entry name" value="HAD_like"/>
    <property type="match status" value="1"/>
</dbReference>